<dbReference type="PROSITE" id="PS51379">
    <property type="entry name" value="4FE4S_FER_2"/>
    <property type="match status" value="2"/>
</dbReference>
<accession>A0A2W5Q2N1</accession>
<dbReference type="Gene3D" id="3.40.228.10">
    <property type="entry name" value="Dimethylsulfoxide Reductase, domain 2"/>
    <property type="match status" value="1"/>
</dbReference>
<evidence type="ECO:0000256" key="9">
    <source>
        <dbReference type="ARBA" id="ARBA00023014"/>
    </source>
</evidence>
<dbReference type="GO" id="GO:0016020">
    <property type="term" value="C:membrane"/>
    <property type="evidence" value="ECO:0007669"/>
    <property type="project" value="TreeGrafter"/>
</dbReference>
<feature type="domain" description="4Fe-4S His(Cys)3-ligated-type" evidence="13">
    <location>
        <begin position="110"/>
        <end position="149"/>
    </location>
</feature>
<evidence type="ECO:0000256" key="6">
    <source>
        <dbReference type="ARBA" id="ARBA00022737"/>
    </source>
</evidence>
<dbReference type="InterPro" id="IPR006655">
    <property type="entry name" value="Mopterin_OxRdtase_prok_CS"/>
</dbReference>
<dbReference type="PROSITE" id="PS00932">
    <property type="entry name" value="MOLYBDOPTERIN_PROK_3"/>
    <property type="match status" value="1"/>
</dbReference>
<keyword evidence="4" id="KW-0001">2Fe-2S</keyword>
<dbReference type="Pfam" id="PF01568">
    <property type="entry name" value="Molydop_binding"/>
    <property type="match status" value="1"/>
</dbReference>
<comment type="similarity">
    <text evidence="1">Belongs to the complex I 75 kDa subunit family.</text>
</comment>
<evidence type="ECO:0000256" key="2">
    <source>
        <dbReference type="ARBA" id="ARBA00007023"/>
    </source>
</evidence>
<dbReference type="Gene3D" id="2.40.40.20">
    <property type="match status" value="1"/>
</dbReference>
<dbReference type="InterPro" id="IPR017900">
    <property type="entry name" value="4Fe4S_Fe_S_CS"/>
</dbReference>
<comment type="caution">
    <text evidence="14">The sequence shown here is derived from an EMBL/GenBank/DDBJ whole genome shotgun (WGS) entry which is preliminary data.</text>
</comment>
<dbReference type="GO" id="GO:0008863">
    <property type="term" value="F:formate dehydrogenase (NAD+) activity"/>
    <property type="evidence" value="ECO:0007669"/>
    <property type="project" value="InterPro"/>
</dbReference>
<feature type="domain" description="4Fe-4S ferredoxin-type" evidence="11">
    <location>
        <begin position="176"/>
        <end position="207"/>
    </location>
</feature>
<dbReference type="CDD" id="cd00508">
    <property type="entry name" value="MopB_CT_Fdh-Nap-like"/>
    <property type="match status" value="1"/>
</dbReference>
<evidence type="ECO:0000313" key="14">
    <source>
        <dbReference type="EMBL" id="PZQ49023.1"/>
    </source>
</evidence>
<dbReference type="Pfam" id="PF12838">
    <property type="entry name" value="Fer4_7"/>
    <property type="match status" value="1"/>
</dbReference>
<dbReference type="FunFam" id="3.10.20.740:FF:000005">
    <property type="entry name" value="NADH:ubiquinone oxidoreductase subunit"/>
    <property type="match status" value="1"/>
</dbReference>
<dbReference type="CDD" id="cd00207">
    <property type="entry name" value="fer2"/>
    <property type="match status" value="1"/>
</dbReference>
<evidence type="ECO:0000259" key="11">
    <source>
        <dbReference type="PROSITE" id="PS51379"/>
    </source>
</evidence>
<dbReference type="FunFam" id="3.30.70.20:FF:000035">
    <property type="entry name" value="Iron hydrogenase 1"/>
    <property type="match status" value="1"/>
</dbReference>
<dbReference type="PROSITE" id="PS00198">
    <property type="entry name" value="4FE4S_FER_1"/>
    <property type="match status" value="1"/>
</dbReference>
<evidence type="ECO:0000259" key="13">
    <source>
        <dbReference type="PROSITE" id="PS51839"/>
    </source>
</evidence>
<name>A0A2W5Q2N1_RHOSU</name>
<dbReference type="InterPro" id="IPR019574">
    <property type="entry name" value="NADH_UbQ_OxRdtase_Gsu_4Fe4S-bd"/>
</dbReference>
<evidence type="ECO:0000256" key="8">
    <source>
        <dbReference type="ARBA" id="ARBA00023004"/>
    </source>
</evidence>
<dbReference type="Pfam" id="PF00384">
    <property type="entry name" value="Molybdopterin"/>
    <property type="match status" value="1"/>
</dbReference>
<keyword evidence="5" id="KW-0479">Metal-binding</keyword>
<evidence type="ECO:0000256" key="3">
    <source>
        <dbReference type="ARBA" id="ARBA00022485"/>
    </source>
</evidence>
<dbReference type="Gene3D" id="2.20.25.90">
    <property type="entry name" value="ADC-like domains"/>
    <property type="match status" value="1"/>
</dbReference>
<evidence type="ECO:0000256" key="5">
    <source>
        <dbReference type="ARBA" id="ARBA00022723"/>
    </source>
</evidence>
<dbReference type="CDD" id="cd02753">
    <property type="entry name" value="MopB_Formate-Dh-H"/>
    <property type="match status" value="1"/>
</dbReference>
<evidence type="ECO:0000256" key="4">
    <source>
        <dbReference type="ARBA" id="ARBA00022714"/>
    </source>
</evidence>
<dbReference type="FunFam" id="2.20.25.90:FF:000001">
    <property type="entry name" value="Formate dehydrogenase subunit alpha"/>
    <property type="match status" value="1"/>
</dbReference>
<dbReference type="GO" id="GO:0022904">
    <property type="term" value="P:respiratory electron transport chain"/>
    <property type="evidence" value="ECO:0007669"/>
    <property type="project" value="TreeGrafter"/>
</dbReference>
<feature type="domain" description="4Fe-4S Mo/W bis-MGD-type" evidence="12">
    <location>
        <begin position="256"/>
        <end position="312"/>
    </location>
</feature>
<dbReference type="SMART" id="SM00926">
    <property type="entry name" value="Molybdop_Fe4S4"/>
    <property type="match status" value="1"/>
</dbReference>
<dbReference type="PIRSF" id="PIRSF036643">
    <property type="entry name" value="FDH_alpha"/>
    <property type="match status" value="1"/>
</dbReference>
<keyword evidence="3" id="KW-0004">4Fe-4S</keyword>
<evidence type="ECO:0000259" key="10">
    <source>
        <dbReference type="PROSITE" id="PS51085"/>
    </source>
</evidence>
<dbReference type="GO" id="GO:0046872">
    <property type="term" value="F:metal ion binding"/>
    <property type="evidence" value="ECO:0007669"/>
    <property type="project" value="UniProtKB-KW"/>
</dbReference>
<comment type="similarity">
    <text evidence="2">In the C-terminal section; belongs to the prokaryotic molybdopterin-containing oxidoreductase family.</text>
</comment>
<dbReference type="Proteomes" id="UP000249185">
    <property type="component" value="Unassembled WGS sequence"/>
</dbReference>
<dbReference type="InterPro" id="IPR001041">
    <property type="entry name" value="2Fe-2S_ferredoxin-type"/>
</dbReference>
<dbReference type="PANTHER" id="PTHR43105:SF14">
    <property type="entry name" value="FORMATE DEHYDROGENASE H"/>
    <property type="match status" value="1"/>
</dbReference>
<dbReference type="PROSITE" id="PS51085">
    <property type="entry name" value="2FE2S_FER_2"/>
    <property type="match status" value="1"/>
</dbReference>
<dbReference type="SUPFAM" id="SSF54292">
    <property type="entry name" value="2Fe-2S ferredoxin-like"/>
    <property type="match status" value="1"/>
</dbReference>
<dbReference type="EMBL" id="QFPW01000009">
    <property type="protein sequence ID" value="PZQ49023.1"/>
    <property type="molecule type" value="Genomic_DNA"/>
</dbReference>
<keyword evidence="9" id="KW-0411">Iron-sulfur</keyword>
<dbReference type="PANTHER" id="PTHR43105">
    <property type="entry name" value="RESPIRATORY NITRATE REDUCTASE"/>
    <property type="match status" value="1"/>
</dbReference>
<dbReference type="SMART" id="SM00929">
    <property type="entry name" value="NADH-G_4Fe-4S_3"/>
    <property type="match status" value="1"/>
</dbReference>
<dbReference type="GO" id="GO:0015942">
    <property type="term" value="P:formate metabolic process"/>
    <property type="evidence" value="ECO:0007669"/>
    <property type="project" value="InterPro"/>
</dbReference>
<dbReference type="NCBIfam" id="TIGR01591">
    <property type="entry name" value="Fdh-alpha"/>
    <property type="match status" value="1"/>
</dbReference>
<keyword evidence="8" id="KW-0408">Iron</keyword>
<dbReference type="Pfam" id="PF04879">
    <property type="entry name" value="Molybdop_Fe4S4"/>
    <property type="match status" value="1"/>
</dbReference>
<evidence type="ECO:0000256" key="1">
    <source>
        <dbReference type="ARBA" id="ARBA00005404"/>
    </source>
</evidence>
<dbReference type="SUPFAM" id="SSF50692">
    <property type="entry name" value="ADC-like"/>
    <property type="match status" value="1"/>
</dbReference>
<dbReference type="SUPFAM" id="SSF53706">
    <property type="entry name" value="Formate dehydrogenase/DMSO reductase, domains 1-3"/>
    <property type="match status" value="1"/>
</dbReference>
<dbReference type="Pfam" id="PF10588">
    <property type="entry name" value="NADH-G_4Fe-4S_3"/>
    <property type="match status" value="1"/>
</dbReference>
<dbReference type="InterPro" id="IPR006656">
    <property type="entry name" value="Mopterin_OxRdtase"/>
</dbReference>
<dbReference type="GO" id="GO:1990204">
    <property type="term" value="C:oxidoreductase complex"/>
    <property type="evidence" value="ECO:0007669"/>
    <property type="project" value="UniProtKB-ARBA"/>
</dbReference>
<dbReference type="GO" id="GO:0003954">
    <property type="term" value="F:NADH dehydrogenase activity"/>
    <property type="evidence" value="ECO:0007669"/>
    <property type="project" value="TreeGrafter"/>
</dbReference>
<evidence type="ECO:0000259" key="12">
    <source>
        <dbReference type="PROSITE" id="PS51669"/>
    </source>
</evidence>
<dbReference type="GO" id="GO:0043546">
    <property type="term" value="F:molybdopterin cofactor binding"/>
    <property type="evidence" value="ECO:0007669"/>
    <property type="project" value="InterPro"/>
</dbReference>
<dbReference type="Gene3D" id="3.30.70.20">
    <property type="match status" value="1"/>
</dbReference>
<gene>
    <name evidence="14" type="ORF">DI556_12820</name>
</gene>
<dbReference type="Gene3D" id="3.10.20.740">
    <property type="match status" value="1"/>
</dbReference>
<dbReference type="InterPro" id="IPR036010">
    <property type="entry name" value="2Fe-2S_ferredoxin-like_sf"/>
</dbReference>
<evidence type="ECO:0000313" key="15">
    <source>
        <dbReference type="Proteomes" id="UP000249185"/>
    </source>
</evidence>
<dbReference type="PROSITE" id="PS51839">
    <property type="entry name" value="4FE4S_HC3"/>
    <property type="match status" value="1"/>
</dbReference>
<feature type="domain" description="4Fe-4S ferredoxin-type" evidence="11">
    <location>
        <begin position="220"/>
        <end position="249"/>
    </location>
</feature>
<organism evidence="14 15">
    <name type="scientific">Rhodovulum sulfidophilum</name>
    <name type="common">Rhodobacter sulfidophilus</name>
    <dbReference type="NCBI Taxonomy" id="35806"/>
    <lineage>
        <taxon>Bacteria</taxon>
        <taxon>Pseudomonadati</taxon>
        <taxon>Pseudomonadota</taxon>
        <taxon>Alphaproteobacteria</taxon>
        <taxon>Rhodobacterales</taxon>
        <taxon>Paracoccaceae</taxon>
        <taxon>Rhodovulum</taxon>
    </lineage>
</organism>
<feature type="domain" description="2Fe-2S ferredoxin-type" evidence="10">
    <location>
        <begin position="32"/>
        <end position="110"/>
    </location>
</feature>
<dbReference type="InterPro" id="IPR041924">
    <property type="entry name" value="Formate_Dh-H_N"/>
</dbReference>
<dbReference type="InterPro" id="IPR006478">
    <property type="entry name" value="Formate_DH_asu"/>
</dbReference>
<dbReference type="Pfam" id="PF13510">
    <property type="entry name" value="Fer2_4"/>
    <property type="match status" value="1"/>
</dbReference>
<dbReference type="Gene3D" id="3.40.50.740">
    <property type="match status" value="1"/>
</dbReference>
<evidence type="ECO:0000256" key="7">
    <source>
        <dbReference type="ARBA" id="ARBA00023002"/>
    </source>
</evidence>
<dbReference type="SUPFAM" id="SSF54862">
    <property type="entry name" value="4Fe-4S ferredoxins"/>
    <property type="match status" value="1"/>
</dbReference>
<proteinExistence type="inferred from homology"/>
<keyword evidence="7" id="KW-0560">Oxidoreductase</keyword>
<reference evidence="14 15" key="1">
    <citation type="submission" date="2017-08" db="EMBL/GenBank/DDBJ databases">
        <title>Infants hospitalized years apart are colonized by the same room-sourced microbial strains.</title>
        <authorList>
            <person name="Brooks B."/>
            <person name="Olm M.R."/>
            <person name="Firek B.A."/>
            <person name="Baker R."/>
            <person name="Thomas B.C."/>
            <person name="Morowitz M.J."/>
            <person name="Banfield J.F."/>
        </authorList>
    </citation>
    <scope>NUCLEOTIDE SEQUENCE [LARGE SCALE GENOMIC DNA]</scope>
    <source>
        <strain evidence="14">S2_005_002_R2_34</strain>
    </source>
</reference>
<dbReference type="InterPro" id="IPR009010">
    <property type="entry name" value="Asp_de-COase-like_dom_sf"/>
</dbReference>
<dbReference type="InterPro" id="IPR050123">
    <property type="entry name" value="Prok_molybdopt-oxidoreductase"/>
</dbReference>
<sequence>MTIHQEIPLALRNLRAPALDETDRGTPARDGAPVTLLIDGVPVTVPEGTSVMRAASFVDRPIPKLCATDNMEAWGSCRMCLVEIEGVRGTPASCTTPVREGMVVHTQTARLEKLRRGVMELYISDHPLDCLTCPTNGDCELQDMAGVSGLREVRYGMKGENHFEDGHKAPIDVSNPYFQYDASKCIVCSRCVRACEEVQGTFALTIQGRGFASRVSPGMGSDNFFSSDCVSCGACVQACPTATLVEKSQVEHGIPTREVITTCAYCGVGCSFKAELQGETIVRMTPWKNGGANEGHSCVKGRFAFGYATHKDRQLSPMIRDKITDPWKKVSFVEAIEFAANRFKDIQAKHGRDSIGGITSSRCTNEEVYVVQKMIRAAFGNNNVDTCARVCHSPTGYGLKMTFGTSAGTQDFKSVDKADVILLIGANPTDAHPVFGSRMKKRIRAGAKIIVADPRRTDLVRSPHIEAAHHVQLRPGTNVAFMNAMAHVIVTEGLVNEEFVAERCEPAEFERWRAFVAEERNSPEAVAEMIGTRPEILRAAARLYATGGNAAIYYGLGVTEHSQGSTMVMAMANLAMATGNIGRDGVGVNPLRGQNNVQGSCDMGSFPHELPGYRHVADDVTRHLFEEDWGVKLLNEPGLRIPNMFAAAIDGTYRGMFVQGEDIAQSDPNTAHVTAALAALDCLVVQDLFLNETAAYAHVFLPGTSFLEKDGTFTNAERRINRVRPAMKEKQGMSEHEMVCRLSTAMGYPMRYDGPAEIMAEIARLTPSFAGVSFERLDEAGSLQWPVNADFPDGAPIMHMDGFVRGKGRFMVTEYVPTIERTNRYYPLILTTGRILSQYNVGAQTRRTENSLWHPEDIIEIHPHDAEERGIETDDMVSVGSRIGATTLRARVSDRVPQGVVHTTFHHPLSGANVITTDNSDWATNCPEYKVTAVQLTRSNRPSEWQEEREELGRTNYRVGLTAAE</sequence>
<dbReference type="InterPro" id="IPR006657">
    <property type="entry name" value="MoPterin_dinucl-bd_dom"/>
</dbReference>
<protein>
    <submittedName>
        <fullName evidence="14">Formate dehydrogenase subunit alpha</fullName>
    </submittedName>
</protein>
<dbReference type="GO" id="GO:0051537">
    <property type="term" value="F:2 iron, 2 sulfur cluster binding"/>
    <property type="evidence" value="ECO:0007669"/>
    <property type="project" value="UniProtKB-KW"/>
</dbReference>
<dbReference type="PROSITE" id="PS51669">
    <property type="entry name" value="4FE4S_MOW_BIS_MGD"/>
    <property type="match status" value="1"/>
</dbReference>
<keyword evidence="6" id="KW-0677">Repeat</keyword>
<dbReference type="InterPro" id="IPR017896">
    <property type="entry name" value="4Fe4S_Fe-S-bd"/>
</dbReference>
<dbReference type="AlphaFoldDB" id="A0A2W5Q2N1"/>
<dbReference type="GO" id="GO:0051539">
    <property type="term" value="F:4 iron, 4 sulfur cluster binding"/>
    <property type="evidence" value="ECO:0007669"/>
    <property type="project" value="UniProtKB-KW"/>
</dbReference>
<dbReference type="InterPro" id="IPR006963">
    <property type="entry name" value="Mopterin_OxRdtase_4Fe-4S_dom"/>
</dbReference>